<organism evidence="2 3">
    <name type="scientific">Microtetraspora glauca</name>
    <dbReference type="NCBI Taxonomy" id="1996"/>
    <lineage>
        <taxon>Bacteria</taxon>
        <taxon>Bacillati</taxon>
        <taxon>Actinomycetota</taxon>
        <taxon>Actinomycetes</taxon>
        <taxon>Streptosporangiales</taxon>
        <taxon>Streptosporangiaceae</taxon>
        <taxon>Microtetraspora</taxon>
    </lineage>
</organism>
<dbReference type="PROSITE" id="PS51819">
    <property type="entry name" value="VOC"/>
    <property type="match status" value="2"/>
</dbReference>
<sequence>MQSAAFGDIAHLGSVEIFSPVPEETRDFFVNLMAMKEIHREGDSIYVHSWDDYERYTVKITGRDRAGVGRTFLRAAGPQALSRRVEAVEAAGLGAGWSESEFGLGPVYLFTDPDGHDMGLYYETERYVATEEHRPSLKNQASAFPGRGANVRRLDHVNFLASDVAAAGDFVTGGLGARPTEQIVNDDGSPAAVWFSVCNKSYDLVYTSDWSGTRGRLHHVAFATDTREDILRAADVFLEAGIHIETGPHKHAIQQTFFLYVWEPGGNRVELCNAGARLILAPDWEVITWTQAERAKGQAWGLKTIESFHTHGTPVIE</sequence>
<proteinExistence type="predicted"/>
<dbReference type="SUPFAM" id="SSF54593">
    <property type="entry name" value="Glyoxalase/Bleomycin resistance protein/Dihydroxybiphenyl dioxygenase"/>
    <property type="match status" value="2"/>
</dbReference>
<comment type="caution">
    <text evidence="2">The sequence shown here is derived from an EMBL/GenBank/DDBJ whole genome shotgun (WGS) entry which is preliminary data.</text>
</comment>
<protein>
    <submittedName>
        <fullName evidence="2">VOC family protein</fullName>
    </submittedName>
</protein>
<dbReference type="Pfam" id="PF00903">
    <property type="entry name" value="Glyoxalase"/>
    <property type="match status" value="1"/>
</dbReference>
<gene>
    <name evidence="2" type="ORF">AB0I59_06690</name>
</gene>
<dbReference type="InterPro" id="IPR004360">
    <property type="entry name" value="Glyas_Fos-R_dOase_dom"/>
</dbReference>
<name>A0ABV3G9J2_MICGL</name>
<evidence type="ECO:0000313" key="2">
    <source>
        <dbReference type="EMBL" id="MEV0968304.1"/>
    </source>
</evidence>
<feature type="domain" description="VOC" evidence="1">
    <location>
        <begin position="153"/>
        <end position="274"/>
    </location>
</feature>
<dbReference type="EMBL" id="JBFALK010000003">
    <property type="protein sequence ID" value="MEV0968304.1"/>
    <property type="molecule type" value="Genomic_DNA"/>
</dbReference>
<dbReference type="Proteomes" id="UP001551675">
    <property type="component" value="Unassembled WGS sequence"/>
</dbReference>
<dbReference type="RefSeq" id="WP_358130827.1">
    <property type="nucleotide sequence ID" value="NZ_JBFALK010000003.1"/>
</dbReference>
<keyword evidence="3" id="KW-1185">Reference proteome</keyword>
<dbReference type="InterPro" id="IPR037523">
    <property type="entry name" value="VOC_core"/>
</dbReference>
<dbReference type="Gene3D" id="3.10.180.10">
    <property type="entry name" value="2,3-Dihydroxybiphenyl 1,2-Dioxygenase, domain 1"/>
    <property type="match status" value="2"/>
</dbReference>
<evidence type="ECO:0000313" key="3">
    <source>
        <dbReference type="Proteomes" id="UP001551675"/>
    </source>
</evidence>
<accession>A0ABV3G9J2</accession>
<dbReference type="InterPro" id="IPR029068">
    <property type="entry name" value="Glyas_Bleomycin-R_OHBP_Dase"/>
</dbReference>
<evidence type="ECO:0000259" key="1">
    <source>
        <dbReference type="PROSITE" id="PS51819"/>
    </source>
</evidence>
<feature type="domain" description="VOC" evidence="1">
    <location>
        <begin position="11"/>
        <end position="123"/>
    </location>
</feature>
<reference evidence="2 3" key="1">
    <citation type="submission" date="2024-06" db="EMBL/GenBank/DDBJ databases">
        <title>The Natural Products Discovery Center: Release of the First 8490 Sequenced Strains for Exploring Actinobacteria Biosynthetic Diversity.</title>
        <authorList>
            <person name="Kalkreuter E."/>
            <person name="Kautsar S.A."/>
            <person name="Yang D."/>
            <person name="Bader C.D."/>
            <person name="Teijaro C.N."/>
            <person name="Fluegel L."/>
            <person name="Davis C.M."/>
            <person name="Simpson J.R."/>
            <person name="Lauterbach L."/>
            <person name="Steele A.D."/>
            <person name="Gui C."/>
            <person name="Meng S."/>
            <person name="Li G."/>
            <person name="Viehrig K."/>
            <person name="Ye F."/>
            <person name="Su P."/>
            <person name="Kiefer A.F."/>
            <person name="Nichols A."/>
            <person name="Cepeda A.J."/>
            <person name="Yan W."/>
            <person name="Fan B."/>
            <person name="Jiang Y."/>
            <person name="Adhikari A."/>
            <person name="Zheng C.-J."/>
            <person name="Schuster L."/>
            <person name="Cowan T.M."/>
            <person name="Smanski M.J."/>
            <person name="Chevrette M.G."/>
            <person name="De Carvalho L.P.S."/>
            <person name="Shen B."/>
        </authorList>
    </citation>
    <scope>NUCLEOTIDE SEQUENCE [LARGE SCALE GENOMIC DNA]</scope>
    <source>
        <strain evidence="2 3">NPDC050100</strain>
    </source>
</reference>